<dbReference type="Proteomes" id="UP001556367">
    <property type="component" value="Unassembled WGS sequence"/>
</dbReference>
<name>A0ABR3J0I9_9AGAR</name>
<feature type="compositionally biased region" description="Acidic residues" evidence="3">
    <location>
        <begin position="242"/>
        <end position="254"/>
    </location>
</feature>
<feature type="compositionally biased region" description="Low complexity" evidence="3">
    <location>
        <begin position="187"/>
        <end position="201"/>
    </location>
</feature>
<evidence type="ECO:0000256" key="3">
    <source>
        <dbReference type="SAM" id="MobiDB-lite"/>
    </source>
</evidence>
<evidence type="ECO:0000259" key="4">
    <source>
        <dbReference type="PROSITE" id="PS50118"/>
    </source>
</evidence>
<dbReference type="InterPro" id="IPR050342">
    <property type="entry name" value="HMGB"/>
</dbReference>
<dbReference type="SMART" id="SM00398">
    <property type="entry name" value="HMG"/>
    <property type="match status" value="1"/>
</dbReference>
<dbReference type="Pfam" id="PF00505">
    <property type="entry name" value="HMG_box"/>
    <property type="match status" value="1"/>
</dbReference>
<keyword evidence="2" id="KW-0539">Nucleus</keyword>
<feature type="compositionally biased region" description="Basic and acidic residues" evidence="3">
    <location>
        <begin position="175"/>
        <end position="186"/>
    </location>
</feature>
<dbReference type="PROSITE" id="PS50118">
    <property type="entry name" value="HMG_BOX_2"/>
    <property type="match status" value="1"/>
</dbReference>
<reference evidence="6" key="1">
    <citation type="submission" date="2024-06" db="EMBL/GenBank/DDBJ databases">
        <title>Multi-omics analyses provide insights into the biosynthesis of the anticancer antibiotic pleurotin in Hohenbuehelia grisea.</title>
        <authorList>
            <person name="Weaver J.A."/>
            <person name="Alberti F."/>
        </authorList>
    </citation>
    <scope>NUCLEOTIDE SEQUENCE [LARGE SCALE GENOMIC DNA]</scope>
    <source>
        <strain evidence="6">T-177</strain>
    </source>
</reference>
<gene>
    <name evidence="5" type="ORF">HGRIS_009167</name>
</gene>
<evidence type="ECO:0000256" key="2">
    <source>
        <dbReference type="PROSITE-ProRule" id="PRU00267"/>
    </source>
</evidence>
<evidence type="ECO:0000313" key="5">
    <source>
        <dbReference type="EMBL" id="KAL0949071.1"/>
    </source>
</evidence>
<dbReference type="PANTHER" id="PTHR48112">
    <property type="entry name" value="HIGH MOBILITY GROUP PROTEIN DSP1"/>
    <property type="match status" value="1"/>
</dbReference>
<sequence>MANILDEGARLEAQKIQLAASLNAVAETMRNCANMAEQFASVIKHSSFQPNASSPDLGHAPAPVNFGDAPEVHVPVPHQADVKPRKRKASTSEEVVEDGRKKRSKKPKDPDAPKRFPSSYILFQNEVRNELKQKHPGMPNSELLSLISQQWKALPEEQRAKYNQMMASAKAQYTSDKKAYDNRSPEEIAAAHAAAEAAAAVKKPRKPRAPKVPKGEQGNSANGPAIAAASDAHASHETGSESGDDESGSEDSSADDAGVAKAVEGSDSDSSEDDDSEDEEPAKPAHKRQKVDTR</sequence>
<dbReference type="EMBL" id="JASNQZ010000012">
    <property type="protein sequence ID" value="KAL0949071.1"/>
    <property type="molecule type" value="Genomic_DNA"/>
</dbReference>
<comment type="caution">
    <text evidence="5">The sequence shown here is derived from an EMBL/GenBank/DDBJ whole genome shotgun (WGS) entry which is preliminary data.</text>
</comment>
<feature type="region of interest" description="Disordered" evidence="3">
    <location>
        <begin position="173"/>
        <end position="294"/>
    </location>
</feature>
<feature type="compositionally biased region" description="Basic residues" evidence="3">
    <location>
        <begin position="202"/>
        <end position="211"/>
    </location>
</feature>
<protein>
    <recommendedName>
        <fullName evidence="4">HMG box domain-containing protein</fullName>
    </recommendedName>
</protein>
<feature type="domain" description="HMG box" evidence="4">
    <location>
        <begin position="113"/>
        <end position="181"/>
    </location>
</feature>
<proteinExistence type="predicted"/>
<accession>A0ABR3J0I9</accession>
<organism evidence="5 6">
    <name type="scientific">Hohenbuehelia grisea</name>
    <dbReference type="NCBI Taxonomy" id="104357"/>
    <lineage>
        <taxon>Eukaryota</taxon>
        <taxon>Fungi</taxon>
        <taxon>Dikarya</taxon>
        <taxon>Basidiomycota</taxon>
        <taxon>Agaricomycotina</taxon>
        <taxon>Agaricomycetes</taxon>
        <taxon>Agaricomycetidae</taxon>
        <taxon>Agaricales</taxon>
        <taxon>Pleurotineae</taxon>
        <taxon>Pleurotaceae</taxon>
        <taxon>Hohenbuehelia</taxon>
    </lineage>
</organism>
<evidence type="ECO:0000313" key="6">
    <source>
        <dbReference type="Proteomes" id="UP001556367"/>
    </source>
</evidence>
<dbReference type="Gene3D" id="1.10.30.10">
    <property type="entry name" value="High mobility group box domain"/>
    <property type="match status" value="1"/>
</dbReference>
<feature type="compositionally biased region" description="Basic residues" evidence="3">
    <location>
        <begin position="284"/>
        <end position="294"/>
    </location>
</feature>
<feature type="DNA-binding region" description="HMG box" evidence="2">
    <location>
        <begin position="113"/>
        <end position="181"/>
    </location>
</feature>
<feature type="region of interest" description="Disordered" evidence="3">
    <location>
        <begin position="49"/>
        <end position="118"/>
    </location>
</feature>
<feature type="compositionally biased region" description="Acidic residues" evidence="3">
    <location>
        <begin position="266"/>
        <end position="280"/>
    </location>
</feature>
<dbReference type="SUPFAM" id="SSF47095">
    <property type="entry name" value="HMG-box"/>
    <property type="match status" value="1"/>
</dbReference>
<evidence type="ECO:0000256" key="1">
    <source>
        <dbReference type="ARBA" id="ARBA00023125"/>
    </source>
</evidence>
<dbReference type="InterPro" id="IPR009071">
    <property type="entry name" value="HMG_box_dom"/>
</dbReference>
<keyword evidence="6" id="KW-1185">Reference proteome</keyword>
<dbReference type="InterPro" id="IPR036910">
    <property type="entry name" value="HMG_box_dom_sf"/>
</dbReference>
<keyword evidence="1 2" id="KW-0238">DNA-binding</keyword>